<dbReference type="FunFam" id="3.30.160.60:FF:000925">
    <property type="entry name" value="Zinc finger protein 668"/>
    <property type="match status" value="1"/>
</dbReference>
<dbReference type="Pfam" id="PF00096">
    <property type="entry name" value="zf-C2H2"/>
    <property type="match status" value="6"/>
</dbReference>
<gene>
    <name evidence="10" type="ORF">HHI36_018435</name>
</gene>
<dbReference type="InterPro" id="IPR050331">
    <property type="entry name" value="Zinc_finger"/>
</dbReference>
<dbReference type="AlphaFoldDB" id="A0ABD2P0U0"/>
<dbReference type="SMART" id="SM00355">
    <property type="entry name" value="ZnF_C2H2"/>
    <property type="match status" value="7"/>
</dbReference>
<dbReference type="InterPro" id="IPR013087">
    <property type="entry name" value="Znf_C2H2_type"/>
</dbReference>
<dbReference type="GO" id="GO:0005634">
    <property type="term" value="C:nucleus"/>
    <property type="evidence" value="ECO:0007669"/>
    <property type="project" value="UniProtKB-SubCell"/>
</dbReference>
<feature type="domain" description="C2H2-type" evidence="9">
    <location>
        <begin position="117"/>
        <end position="145"/>
    </location>
</feature>
<dbReference type="FunFam" id="3.30.160.60:FF:000688">
    <property type="entry name" value="zinc finger protein 197 isoform X1"/>
    <property type="match status" value="1"/>
</dbReference>
<keyword evidence="7" id="KW-0539">Nucleus</keyword>
<feature type="domain" description="C2H2-type" evidence="9">
    <location>
        <begin position="261"/>
        <end position="288"/>
    </location>
</feature>
<feature type="domain" description="C2H2-type" evidence="9">
    <location>
        <begin position="289"/>
        <end position="310"/>
    </location>
</feature>
<dbReference type="SUPFAM" id="SSF57667">
    <property type="entry name" value="beta-beta-alpha zinc fingers"/>
    <property type="match status" value="4"/>
</dbReference>
<dbReference type="GO" id="GO:0030674">
    <property type="term" value="F:protein-macromolecule adaptor activity"/>
    <property type="evidence" value="ECO:0007669"/>
    <property type="project" value="UniProtKB-ARBA"/>
</dbReference>
<dbReference type="FunFam" id="3.30.160.60:FF:002343">
    <property type="entry name" value="Zinc finger protein 33A"/>
    <property type="match status" value="1"/>
</dbReference>
<dbReference type="EMBL" id="JABFTP020000165">
    <property type="protein sequence ID" value="KAL3284277.1"/>
    <property type="molecule type" value="Genomic_DNA"/>
</dbReference>
<keyword evidence="3" id="KW-0677">Repeat</keyword>
<dbReference type="InterPro" id="IPR036236">
    <property type="entry name" value="Znf_C2H2_sf"/>
</dbReference>
<dbReference type="PANTHER" id="PTHR16515">
    <property type="entry name" value="PR DOMAIN ZINC FINGER PROTEIN"/>
    <property type="match status" value="1"/>
</dbReference>
<reference evidence="10 11" key="1">
    <citation type="journal article" date="2021" name="BMC Biol.">
        <title>Horizontally acquired antibacterial genes associated with adaptive radiation of ladybird beetles.</title>
        <authorList>
            <person name="Li H.S."/>
            <person name="Tang X.F."/>
            <person name="Huang Y.H."/>
            <person name="Xu Z.Y."/>
            <person name="Chen M.L."/>
            <person name="Du X.Y."/>
            <person name="Qiu B.Y."/>
            <person name="Chen P.T."/>
            <person name="Zhang W."/>
            <person name="Slipinski A."/>
            <person name="Escalona H.E."/>
            <person name="Waterhouse R.M."/>
            <person name="Zwick A."/>
            <person name="Pang H."/>
        </authorList>
    </citation>
    <scope>NUCLEOTIDE SEQUENCE [LARGE SCALE GENOMIC DNA]</scope>
    <source>
        <strain evidence="10">SYSU2018</strain>
    </source>
</reference>
<evidence type="ECO:0000259" key="9">
    <source>
        <dbReference type="PROSITE" id="PS50157"/>
    </source>
</evidence>
<accession>A0ABD2P0U0</accession>
<dbReference type="Pfam" id="PF13894">
    <property type="entry name" value="zf-C2H2_4"/>
    <property type="match status" value="1"/>
</dbReference>
<evidence type="ECO:0000256" key="3">
    <source>
        <dbReference type="ARBA" id="ARBA00022737"/>
    </source>
</evidence>
<protein>
    <recommendedName>
        <fullName evidence="9">C2H2-type domain-containing protein</fullName>
    </recommendedName>
</protein>
<dbReference type="PROSITE" id="PS00028">
    <property type="entry name" value="ZINC_FINGER_C2H2_1"/>
    <property type="match status" value="6"/>
</dbReference>
<dbReference type="GO" id="GO:0006355">
    <property type="term" value="P:regulation of DNA-templated transcription"/>
    <property type="evidence" value="ECO:0007669"/>
    <property type="project" value="UniProtKB-ARBA"/>
</dbReference>
<evidence type="ECO:0000256" key="8">
    <source>
        <dbReference type="PROSITE-ProRule" id="PRU00042"/>
    </source>
</evidence>
<evidence type="ECO:0000256" key="7">
    <source>
        <dbReference type="ARBA" id="ARBA00023242"/>
    </source>
</evidence>
<evidence type="ECO:0000256" key="1">
    <source>
        <dbReference type="ARBA" id="ARBA00004123"/>
    </source>
</evidence>
<keyword evidence="4 8" id="KW-0863">Zinc-finger</keyword>
<feature type="domain" description="C2H2-type" evidence="9">
    <location>
        <begin position="177"/>
        <end position="204"/>
    </location>
</feature>
<keyword evidence="6" id="KW-0238">DNA-binding</keyword>
<feature type="domain" description="C2H2-type" evidence="9">
    <location>
        <begin position="145"/>
        <end position="167"/>
    </location>
</feature>
<dbReference type="GO" id="GO:0008270">
    <property type="term" value="F:zinc ion binding"/>
    <property type="evidence" value="ECO:0007669"/>
    <property type="project" value="UniProtKB-KW"/>
</dbReference>
<evidence type="ECO:0000256" key="4">
    <source>
        <dbReference type="ARBA" id="ARBA00022771"/>
    </source>
</evidence>
<feature type="domain" description="C2H2-type" evidence="9">
    <location>
        <begin position="233"/>
        <end position="260"/>
    </location>
</feature>
<dbReference type="PROSITE" id="PS50157">
    <property type="entry name" value="ZINC_FINGER_C2H2_2"/>
    <property type="match status" value="7"/>
</dbReference>
<dbReference type="FunFam" id="3.30.160.60:FF:000446">
    <property type="entry name" value="Zinc finger protein"/>
    <property type="match status" value="1"/>
</dbReference>
<keyword evidence="5" id="KW-0862">Zinc</keyword>
<evidence type="ECO:0000256" key="5">
    <source>
        <dbReference type="ARBA" id="ARBA00022833"/>
    </source>
</evidence>
<keyword evidence="11" id="KW-1185">Reference proteome</keyword>
<dbReference type="GO" id="GO:0003677">
    <property type="term" value="F:DNA binding"/>
    <property type="evidence" value="ECO:0007669"/>
    <property type="project" value="UniProtKB-KW"/>
</dbReference>
<dbReference type="Proteomes" id="UP001516400">
    <property type="component" value="Unassembled WGS sequence"/>
</dbReference>
<dbReference type="PANTHER" id="PTHR16515:SF49">
    <property type="entry name" value="GASTRULA ZINC FINGER PROTEIN XLCGF49.1-LIKE-RELATED"/>
    <property type="match status" value="1"/>
</dbReference>
<comment type="subcellular location">
    <subcellularLocation>
        <location evidence="1">Nucleus</location>
    </subcellularLocation>
</comment>
<organism evidence="10 11">
    <name type="scientific">Cryptolaemus montrouzieri</name>
    <dbReference type="NCBI Taxonomy" id="559131"/>
    <lineage>
        <taxon>Eukaryota</taxon>
        <taxon>Metazoa</taxon>
        <taxon>Ecdysozoa</taxon>
        <taxon>Arthropoda</taxon>
        <taxon>Hexapoda</taxon>
        <taxon>Insecta</taxon>
        <taxon>Pterygota</taxon>
        <taxon>Neoptera</taxon>
        <taxon>Endopterygota</taxon>
        <taxon>Coleoptera</taxon>
        <taxon>Polyphaga</taxon>
        <taxon>Cucujiformia</taxon>
        <taxon>Coccinelloidea</taxon>
        <taxon>Coccinellidae</taxon>
        <taxon>Scymninae</taxon>
        <taxon>Scymnini</taxon>
        <taxon>Cryptolaemus</taxon>
    </lineage>
</organism>
<evidence type="ECO:0000256" key="2">
    <source>
        <dbReference type="ARBA" id="ARBA00022723"/>
    </source>
</evidence>
<evidence type="ECO:0000313" key="11">
    <source>
        <dbReference type="Proteomes" id="UP001516400"/>
    </source>
</evidence>
<evidence type="ECO:0000256" key="6">
    <source>
        <dbReference type="ARBA" id="ARBA00023125"/>
    </source>
</evidence>
<comment type="caution">
    <text evidence="10">The sequence shown here is derived from an EMBL/GenBank/DDBJ whole genome shotgun (WGS) entry which is preliminary data.</text>
</comment>
<feature type="domain" description="C2H2-type" evidence="9">
    <location>
        <begin position="205"/>
        <end position="232"/>
    </location>
</feature>
<keyword evidence="2" id="KW-0479">Metal-binding</keyword>
<evidence type="ECO:0000313" key="10">
    <source>
        <dbReference type="EMBL" id="KAL3284277.1"/>
    </source>
</evidence>
<dbReference type="Gene3D" id="3.30.160.60">
    <property type="entry name" value="Classic Zinc Finger"/>
    <property type="match status" value="6"/>
</dbReference>
<proteinExistence type="predicted"/>
<sequence length="327" mass="37599">MIFISFLSWRCYYDDSFAHFNINNDMYFISNLKQPDQVQLHETLLENSVDQFNPTDTELLRMLTTEEECTAILQNIAASELINTGTHYEESLGPSMNEVSKKESNSNVANFKWEYVAYCKDCGLGFVRKNLYNNHRRIHHDGEKFICDICGCSLATSSGLKEHKLTHGENYGKERLHICETCGQSYLTSRNLNSHMKIHKRIKKYVCSICGKSVSSKKILETHIKMHTGLKDYLCSICNSVFASSEYLKIHQRIHSVNKPYQCQSCGKSFTQKTSLTVHIRTHTGQKPYKCECGKNFTTKSHLMTHYKTHDVGGVDLDYISNIEKLK</sequence>
<name>A0ABD2P0U0_9CUCU</name>